<dbReference type="InterPro" id="IPR029058">
    <property type="entry name" value="AB_hydrolase_fold"/>
</dbReference>
<dbReference type="SUPFAM" id="SSF53474">
    <property type="entry name" value="alpha/beta-Hydrolases"/>
    <property type="match status" value="1"/>
</dbReference>
<accession>A0AAE9YYH1</accession>
<dbReference type="InterPro" id="IPR001031">
    <property type="entry name" value="Thioesterase"/>
</dbReference>
<comment type="similarity">
    <text evidence="1">Belongs to the thioesterase family.</text>
</comment>
<dbReference type="PANTHER" id="PTHR11487:SF0">
    <property type="entry name" value="S-ACYL FATTY ACID SYNTHASE THIOESTERASE, MEDIUM CHAIN"/>
    <property type="match status" value="1"/>
</dbReference>
<evidence type="ECO:0000256" key="1">
    <source>
        <dbReference type="ARBA" id="ARBA00007169"/>
    </source>
</evidence>
<evidence type="ECO:0000313" key="4">
    <source>
        <dbReference type="Proteomes" id="UP000032352"/>
    </source>
</evidence>
<dbReference type="Proteomes" id="UP000032352">
    <property type="component" value="Chromosome"/>
</dbReference>
<dbReference type="Gene3D" id="3.40.50.1820">
    <property type="entry name" value="alpha/beta hydrolase"/>
    <property type="match status" value="1"/>
</dbReference>
<dbReference type="KEGG" id="tvd:SG34_018280"/>
<dbReference type="RefSeq" id="WP_044837389.1">
    <property type="nucleotide sequence ID" value="NZ_CP059733.1"/>
</dbReference>
<name>A0AAE9YYH1_9GAMM</name>
<feature type="domain" description="Thioesterase" evidence="2">
    <location>
        <begin position="17"/>
        <end position="232"/>
    </location>
</feature>
<proteinExistence type="inferred from homology"/>
<gene>
    <name evidence="3" type="ORF">SG34_018280</name>
</gene>
<dbReference type="GO" id="GO:0008610">
    <property type="term" value="P:lipid biosynthetic process"/>
    <property type="evidence" value="ECO:0007669"/>
    <property type="project" value="TreeGrafter"/>
</dbReference>
<evidence type="ECO:0000259" key="2">
    <source>
        <dbReference type="Pfam" id="PF00975"/>
    </source>
</evidence>
<protein>
    <submittedName>
        <fullName evidence="3">Thioesterase</fullName>
    </submittedName>
</protein>
<dbReference type="Pfam" id="PF00975">
    <property type="entry name" value="Thioesterase"/>
    <property type="match status" value="1"/>
</dbReference>
<dbReference type="AlphaFoldDB" id="A0AAE9YYH1"/>
<dbReference type="EMBL" id="CP059733">
    <property type="protein sequence ID" value="WDE03340.1"/>
    <property type="molecule type" value="Genomic_DNA"/>
</dbReference>
<reference evidence="3 4" key="2">
    <citation type="journal article" date="2022" name="Mar. Drugs">
        <title>Bioassay-Guided Fractionation Leads to the Detection of Cholic Acid Generated by the Rare Thalassomonas sp.</title>
        <authorList>
            <person name="Pheiffer F."/>
            <person name="Schneider Y.K."/>
            <person name="Hansen E.H."/>
            <person name="Andersen J.H."/>
            <person name="Isaksson J."/>
            <person name="Busche T."/>
            <person name="R C."/>
            <person name="Kalinowski J."/>
            <person name="Zyl L.V."/>
            <person name="Trindade M."/>
        </authorList>
    </citation>
    <scope>NUCLEOTIDE SEQUENCE [LARGE SCALE GENOMIC DNA]</scope>
    <source>
        <strain evidence="3 4">XOM25</strain>
    </source>
</reference>
<dbReference type="InterPro" id="IPR012223">
    <property type="entry name" value="TEII"/>
</dbReference>
<keyword evidence="4" id="KW-1185">Reference proteome</keyword>
<evidence type="ECO:0000313" key="3">
    <source>
        <dbReference type="EMBL" id="WDE03340.1"/>
    </source>
</evidence>
<reference evidence="3 4" key="1">
    <citation type="journal article" date="2015" name="Genome Announc.">
        <title>Draft Genome Sequences of Marine Isolates of Thalassomonas viridans and Thalassomonas actiniarum.</title>
        <authorList>
            <person name="Olonade I."/>
            <person name="van Zyl L.J."/>
            <person name="Trindade M."/>
        </authorList>
    </citation>
    <scope>NUCLEOTIDE SEQUENCE [LARGE SCALE GENOMIC DNA]</scope>
    <source>
        <strain evidence="3 4">XOM25</strain>
    </source>
</reference>
<sequence length="257" mass="28683">MSKWLVNPLPRPDADIRLICFPYAGGNAATYTPWTKQLGENVDLIAIQAPGRAARLFETPYDEMEPLVDELLPLIVPLLDKPVIFFGHSLGSRVAFELLTRLKARGLSLPVHFIASGSAGPQEKALRKPTYHLSDDEFKAELSDLNGTPKAVLENEELMSLFLPLLRADFKIAETYRYTSDITLDCPLTILGGEDDTDIPLSRLQTWQEFFSSPADIQMLSGDHFFIDNHAHLVTDKVNGIISQVLNRLTPSMSRYG</sequence>
<dbReference type="PANTHER" id="PTHR11487">
    <property type="entry name" value="THIOESTERASE"/>
    <property type="match status" value="1"/>
</dbReference>
<organism evidence="3 4">
    <name type="scientific">Thalassomonas viridans</name>
    <dbReference type="NCBI Taxonomy" id="137584"/>
    <lineage>
        <taxon>Bacteria</taxon>
        <taxon>Pseudomonadati</taxon>
        <taxon>Pseudomonadota</taxon>
        <taxon>Gammaproteobacteria</taxon>
        <taxon>Alteromonadales</taxon>
        <taxon>Colwelliaceae</taxon>
        <taxon>Thalassomonas</taxon>
    </lineage>
</organism>